<keyword evidence="3" id="KW-0547">Nucleotide-binding</keyword>
<dbReference type="RefSeq" id="WP_088572128.1">
    <property type="nucleotide sequence ID" value="NZ_FYEK01000066.1"/>
</dbReference>
<dbReference type="NCBIfam" id="NF010659">
    <property type="entry name" value="PRK14058.1-1"/>
    <property type="match status" value="1"/>
</dbReference>
<dbReference type="InterPro" id="IPR001048">
    <property type="entry name" value="Asp/Glu/Uridylate_kinase"/>
</dbReference>
<keyword evidence="4 8" id="KW-0418">Kinase</keyword>
<sequence length="274" mass="29190">MWVIKLGGNATVNAEAVLEELAAWAREGRRWVLVHGISAEADALGEALGHPPRYITSASGFTSRYTDARTRDILLMAYGRANAHLVAALHRRGVPAIGLRGIDGGLLQARRKEALRVREGERILILRGDYSGTPAGVNERLLRLLLDQGFYPVIAPMGLTSDGEIVNVDGDRAAAALAAALSAEGLIFVTGAPGLLRAFPDESTRVPRLTLPELEAAMAWAQGRMRHKLLAAREALTGGVPQVLLADGRRPAPLAAALNGNGTRIEADGHGWVE</sequence>
<dbReference type="PANTHER" id="PTHR23342">
    <property type="entry name" value="N-ACETYLGLUTAMATE SYNTHASE"/>
    <property type="match status" value="1"/>
</dbReference>
<evidence type="ECO:0000313" key="8">
    <source>
        <dbReference type="EMBL" id="SNB72982.1"/>
    </source>
</evidence>
<keyword evidence="1" id="KW-0028">Amino-acid biosynthesis</keyword>
<dbReference type="PIRSF" id="PIRSF000728">
    <property type="entry name" value="NAGK"/>
    <property type="match status" value="1"/>
</dbReference>
<dbReference type="Pfam" id="PF00696">
    <property type="entry name" value="AA_kinase"/>
    <property type="match status" value="1"/>
</dbReference>
<dbReference type="SUPFAM" id="SSF53633">
    <property type="entry name" value="Carbamate kinase-like"/>
    <property type="match status" value="1"/>
</dbReference>
<dbReference type="Proteomes" id="UP000197025">
    <property type="component" value="Unassembled WGS sequence"/>
</dbReference>
<organism evidence="8 9">
    <name type="scientific">Thermoflexus hugenholtzii JAD2</name>
    <dbReference type="NCBI Taxonomy" id="877466"/>
    <lineage>
        <taxon>Bacteria</taxon>
        <taxon>Bacillati</taxon>
        <taxon>Chloroflexota</taxon>
        <taxon>Thermoflexia</taxon>
        <taxon>Thermoflexales</taxon>
        <taxon>Thermoflexaceae</taxon>
        <taxon>Thermoflexus</taxon>
    </lineage>
</organism>
<dbReference type="GO" id="GO:0006526">
    <property type="term" value="P:L-arginine biosynthetic process"/>
    <property type="evidence" value="ECO:0007669"/>
    <property type="project" value="TreeGrafter"/>
</dbReference>
<gene>
    <name evidence="8" type="ORF">SAMN02746019_00016890</name>
</gene>
<dbReference type="GO" id="GO:0005524">
    <property type="term" value="F:ATP binding"/>
    <property type="evidence" value="ECO:0007669"/>
    <property type="project" value="UniProtKB-KW"/>
</dbReference>
<dbReference type="InterPro" id="IPR036393">
    <property type="entry name" value="AceGlu_kinase-like_sf"/>
</dbReference>
<evidence type="ECO:0000256" key="1">
    <source>
        <dbReference type="ARBA" id="ARBA00022605"/>
    </source>
</evidence>
<dbReference type="EMBL" id="FYEK01000066">
    <property type="protein sequence ID" value="SNB72982.1"/>
    <property type="molecule type" value="Genomic_DNA"/>
</dbReference>
<feature type="domain" description="Aspartate/glutamate/uridylate kinase" evidence="7">
    <location>
        <begin position="2"/>
        <end position="246"/>
    </location>
</feature>
<dbReference type="GO" id="GO:0003991">
    <property type="term" value="F:acetylglutamate kinase activity"/>
    <property type="evidence" value="ECO:0007669"/>
    <property type="project" value="TreeGrafter"/>
</dbReference>
<dbReference type="Gene3D" id="3.40.1160.10">
    <property type="entry name" value="Acetylglutamate kinase-like"/>
    <property type="match status" value="1"/>
</dbReference>
<evidence type="ECO:0000313" key="9">
    <source>
        <dbReference type="Proteomes" id="UP000197025"/>
    </source>
</evidence>
<evidence type="ECO:0000256" key="2">
    <source>
        <dbReference type="ARBA" id="ARBA00022679"/>
    </source>
</evidence>
<keyword evidence="5" id="KW-0067">ATP-binding</keyword>
<dbReference type="PANTHER" id="PTHR23342:SF20">
    <property type="entry name" value="[LYSW]-AMINOADIPATE KINASE"/>
    <property type="match status" value="1"/>
</dbReference>
<keyword evidence="9" id="KW-1185">Reference proteome</keyword>
<dbReference type="InParanoid" id="A0A212RKX2"/>
<dbReference type="GO" id="GO:0005737">
    <property type="term" value="C:cytoplasm"/>
    <property type="evidence" value="ECO:0007669"/>
    <property type="project" value="InterPro"/>
</dbReference>
<dbReference type="NCBIfam" id="TIGR00761">
    <property type="entry name" value="argB"/>
    <property type="match status" value="1"/>
</dbReference>
<comment type="pathway">
    <text evidence="6">Amino-acid biosynthesis.</text>
</comment>
<accession>A0A212RKX2</accession>
<evidence type="ECO:0000259" key="7">
    <source>
        <dbReference type="Pfam" id="PF00696"/>
    </source>
</evidence>
<dbReference type="OrthoDB" id="9803155at2"/>
<proteinExistence type="predicted"/>
<evidence type="ECO:0000256" key="4">
    <source>
        <dbReference type="ARBA" id="ARBA00022777"/>
    </source>
</evidence>
<dbReference type="AlphaFoldDB" id="A0A212RKX2"/>
<evidence type="ECO:0000256" key="3">
    <source>
        <dbReference type="ARBA" id="ARBA00022741"/>
    </source>
</evidence>
<evidence type="ECO:0000256" key="5">
    <source>
        <dbReference type="ARBA" id="ARBA00022840"/>
    </source>
</evidence>
<dbReference type="InterPro" id="IPR004662">
    <property type="entry name" value="AcgluKinase_fam"/>
</dbReference>
<evidence type="ECO:0000256" key="6">
    <source>
        <dbReference type="ARBA" id="ARBA00029440"/>
    </source>
</evidence>
<keyword evidence="2" id="KW-0808">Transferase</keyword>
<protein>
    <submittedName>
        <fullName evidence="8">N-acetylglutamate kinase</fullName>
    </submittedName>
</protein>
<name>A0A212RKX2_9CHLR</name>
<reference evidence="9" key="1">
    <citation type="submission" date="2017-06" db="EMBL/GenBank/DDBJ databases">
        <authorList>
            <person name="Varghese N."/>
            <person name="Submissions S."/>
        </authorList>
    </citation>
    <scope>NUCLEOTIDE SEQUENCE [LARGE SCALE GENOMIC DNA]</scope>
    <source>
        <strain evidence="9">JAD2</strain>
    </source>
</reference>